<evidence type="ECO:0000313" key="2">
    <source>
        <dbReference type="EMBL" id="TCS82555.1"/>
    </source>
</evidence>
<dbReference type="PANTHER" id="PTHR46211:SF1">
    <property type="entry name" value="GLYCEROPHOSPHODIESTER PHOSPHODIESTERASE, CYTOPLASMIC"/>
    <property type="match status" value="1"/>
</dbReference>
<gene>
    <name evidence="2" type="ORF">EDD72_10845</name>
</gene>
<dbReference type="Gene3D" id="3.20.20.190">
    <property type="entry name" value="Phosphatidylinositol (PI) phosphodiesterase"/>
    <property type="match status" value="1"/>
</dbReference>
<accession>A0A4R3KH83</accession>
<dbReference type="Proteomes" id="UP000295788">
    <property type="component" value="Unassembled WGS sequence"/>
</dbReference>
<feature type="domain" description="GP-PDE" evidence="1">
    <location>
        <begin position="4"/>
        <end position="240"/>
    </location>
</feature>
<dbReference type="InterPro" id="IPR017946">
    <property type="entry name" value="PLC-like_Pdiesterase_TIM-brl"/>
</dbReference>
<proteinExistence type="predicted"/>
<dbReference type="InterPro" id="IPR030395">
    <property type="entry name" value="GP_PDE_dom"/>
</dbReference>
<reference evidence="2 3" key="1">
    <citation type="submission" date="2019-03" db="EMBL/GenBank/DDBJ databases">
        <title>Genomic Encyclopedia of Type Strains, Phase IV (KMG-IV): sequencing the most valuable type-strain genomes for metagenomic binning, comparative biology and taxonomic classification.</title>
        <authorList>
            <person name="Goeker M."/>
        </authorList>
    </citation>
    <scope>NUCLEOTIDE SEQUENCE [LARGE SCALE GENOMIC DNA]</scope>
    <source>
        <strain evidence="2 3">DSM 23802</strain>
    </source>
</reference>
<organism evidence="2 3">
    <name type="scientific">Tepidibacillus fermentans</name>
    <dbReference type="NCBI Taxonomy" id="1281767"/>
    <lineage>
        <taxon>Bacteria</taxon>
        <taxon>Bacillati</taxon>
        <taxon>Bacillota</taxon>
        <taxon>Bacilli</taxon>
        <taxon>Bacillales</taxon>
        <taxon>Bacillaceae</taxon>
        <taxon>Tepidibacillus</taxon>
    </lineage>
</organism>
<dbReference type="Pfam" id="PF03009">
    <property type="entry name" value="GDPD"/>
    <property type="match status" value="1"/>
</dbReference>
<dbReference type="PROSITE" id="PS51704">
    <property type="entry name" value="GP_PDE"/>
    <property type="match status" value="1"/>
</dbReference>
<dbReference type="RefSeq" id="WP_132768618.1">
    <property type="nucleotide sequence ID" value="NZ_SMAB01000008.1"/>
</dbReference>
<evidence type="ECO:0000259" key="1">
    <source>
        <dbReference type="PROSITE" id="PS51704"/>
    </source>
</evidence>
<dbReference type="OrthoDB" id="384721at2"/>
<dbReference type="EMBL" id="SMAB01000008">
    <property type="protein sequence ID" value="TCS82555.1"/>
    <property type="molecule type" value="Genomic_DNA"/>
</dbReference>
<dbReference type="AlphaFoldDB" id="A0A4R3KH83"/>
<dbReference type="PANTHER" id="PTHR46211">
    <property type="entry name" value="GLYCEROPHOSPHORYL DIESTER PHOSPHODIESTERASE"/>
    <property type="match status" value="1"/>
</dbReference>
<dbReference type="GO" id="GO:0006629">
    <property type="term" value="P:lipid metabolic process"/>
    <property type="evidence" value="ECO:0007669"/>
    <property type="project" value="InterPro"/>
</dbReference>
<evidence type="ECO:0000313" key="3">
    <source>
        <dbReference type="Proteomes" id="UP000295788"/>
    </source>
</evidence>
<dbReference type="SUPFAM" id="SSF51695">
    <property type="entry name" value="PLC-like phosphodiesterases"/>
    <property type="match status" value="1"/>
</dbReference>
<comment type="caution">
    <text evidence="2">The sequence shown here is derived from an EMBL/GenBank/DDBJ whole genome shotgun (WGS) entry which is preliminary data.</text>
</comment>
<protein>
    <submittedName>
        <fullName evidence="2">Glycerophosphoryl diester phosphodiesterase</fullName>
    </submittedName>
</protein>
<sequence length="247" mass="28347">MRRIQVIAHRGASAISPENTMIAFQRAIHIGADAIETDVQMTKDGHLVLIHDERVNRTTNGSGFVKDYTLNELRKLDAGSWFSSVYQNEKIPMIDEFFTLIKSTDIWVNVEIKNGYFMYPGIEEKLIGKIKEYDLLSRVVVSSFNHYSLLKIHQIAPYIKTAILYMTNLFEPWNYARMIGASSLHPYKKSLSKEIVDYAHQMGFTVYPFTVDDKEEMKNLIQMGVEGIMTNVPDRLILFIRELGGEA</sequence>
<keyword evidence="3" id="KW-1185">Reference proteome</keyword>
<dbReference type="GO" id="GO:0008081">
    <property type="term" value="F:phosphoric diester hydrolase activity"/>
    <property type="evidence" value="ECO:0007669"/>
    <property type="project" value="InterPro"/>
</dbReference>
<name>A0A4R3KH83_9BACI</name>
<dbReference type="CDD" id="cd08563">
    <property type="entry name" value="GDPD_TtGDE_like"/>
    <property type="match status" value="1"/>
</dbReference>